<accession>A0ABX0VD06</accession>
<dbReference type="NCBIfam" id="NF003806">
    <property type="entry name" value="PRK05395.1-3"/>
    <property type="match status" value="1"/>
</dbReference>
<feature type="active site" description="Proton acceptor" evidence="9">
    <location>
        <position position="23"/>
    </location>
</feature>
<dbReference type="Gene3D" id="3.40.50.9100">
    <property type="entry name" value="Dehydroquinase, class II"/>
    <property type="match status" value="1"/>
</dbReference>
<dbReference type="InterPro" id="IPR001874">
    <property type="entry name" value="DHquinase_II"/>
</dbReference>
<comment type="catalytic activity">
    <reaction evidence="1 9">
        <text>3-dehydroquinate = 3-dehydroshikimate + H2O</text>
        <dbReference type="Rhea" id="RHEA:21096"/>
        <dbReference type="ChEBI" id="CHEBI:15377"/>
        <dbReference type="ChEBI" id="CHEBI:16630"/>
        <dbReference type="ChEBI" id="CHEBI:32364"/>
        <dbReference type="EC" id="4.2.1.10"/>
    </reaction>
</comment>
<feature type="binding site" evidence="9">
    <location>
        <position position="80"/>
    </location>
    <ligand>
        <name>substrate</name>
    </ligand>
</feature>
<comment type="subunit">
    <text evidence="5 9">Homododecamer.</text>
</comment>
<comment type="pathway">
    <text evidence="3 9">Metabolic intermediate biosynthesis; chorismate biosynthesis; chorismate from D-erythrose 4-phosphate and phosphoenolpyruvate: step 3/7.</text>
</comment>
<evidence type="ECO:0000256" key="5">
    <source>
        <dbReference type="ARBA" id="ARBA00011193"/>
    </source>
</evidence>
<keyword evidence="9" id="KW-0028">Amino-acid biosynthesis</keyword>
<feature type="active site" description="Proton donor" evidence="9">
    <location>
        <position position="100"/>
    </location>
</feature>
<keyword evidence="10" id="KW-0812">Transmembrane</keyword>
<protein>
    <recommendedName>
        <fullName evidence="6 9">3-dehydroquinate dehydratase</fullName>
        <shortName evidence="9">3-dehydroquinase</shortName>
        <ecNumber evidence="6 9">4.2.1.10</ecNumber>
    </recommendedName>
    <alternativeName>
        <fullName evidence="9">Type II DHQase</fullName>
    </alternativeName>
</protein>
<comment type="function">
    <text evidence="2 9">Catalyzes a trans-dehydration via an enolate intermediate.</text>
</comment>
<evidence type="ECO:0000256" key="1">
    <source>
        <dbReference type="ARBA" id="ARBA00001864"/>
    </source>
</evidence>
<organism evidence="11 12">
    <name type="scientific">Microvirga terricola</name>
    <dbReference type="NCBI Taxonomy" id="2719797"/>
    <lineage>
        <taxon>Bacteria</taxon>
        <taxon>Pseudomonadati</taxon>
        <taxon>Pseudomonadota</taxon>
        <taxon>Alphaproteobacteria</taxon>
        <taxon>Hyphomicrobiales</taxon>
        <taxon>Methylobacteriaceae</taxon>
        <taxon>Microvirga</taxon>
    </lineage>
</organism>
<keyword evidence="10" id="KW-0472">Membrane</keyword>
<evidence type="ECO:0000256" key="6">
    <source>
        <dbReference type="ARBA" id="ARBA00012060"/>
    </source>
</evidence>
<feature type="site" description="Transition state stabilizer" evidence="9">
    <location>
        <position position="18"/>
    </location>
</feature>
<evidence type="ECO:0000256" key="8">
    <source>
        <dbReference type="ARBA" id="ARBA00023239"/>
    </source>
</evidence>
<dbReference type="Pfam" id="PF01220">
    <property type="entry name" value="DHquinase_II"/>
    <property type="match status" value="1"/>
</dbReference>
<feature type="transmembrane region" description="Helical" evidence="10">
    <location>
        <begin position="115"/>
        <end position="134"/>
    </location>
</feature>
<dbReference type="NCBIfam" id="TIGR01088">
    <property type="entry name" value="aroQ"/>
    <property type="match status" value="1"/>
</dbReference>
<evidence type="ECO:0000256" key="9">
    <source>
        <dbReference type="HAMAP-Rule" id="MF_00169"/>
    </source>
</evidence>
<dbReference type="PROSITE" id="PS01029">
    <property type="entry name" value="DEHYDROQUINASE_II"/>
    <property type="match status" value="1"/>
</dbReference>
<dbReference type="InterPro" id="IPR018509">
    <property type="entry name" value="DHquinase_II_CS"/>
</dbReference>
<evidence type="ECO:0000256" key="10">
    <source>
        <dbReference type="SAM" id="Phobius"/>
    </source>
</evidence>
<comment type="similarity">
    <text evidence="4 9">Belongs to the type-II 3-dehydroquinase family.</text>
</comment>
<evidence type="ECO:0000313" key="12">
    <source>
        <dbReference type="Proteomes" id="UP000707352"/>
    </source>
</evidence>
<name>A0ABX0VD06_9HYPH</name>
<keyword evidence="8 9" id="KW-0456">Lyase</keyword>
<dbReference type="NCBIfam" id="NF003807">
    <property type="entry name" value="PRK05395.1-4"/>
    <property type="match status" value="1"/>
</dbReference>
<feature type="binding site" evidence="9">
    <location>
        <position position="111"/>
    </location>
    <ligand>
        <name>substrate</name>
    </ligand>
</feature>
<feature type="binding site" evidence="9">
    <location>
        <begin position="101"/>
        <end position="102"/>
    </location>
    <ligand>
        <name>substrate</name>
    </ligand>
</feature>
<dbReference type="Proteomes" id="UP000707352">
    <property type="component" value="Unassembled WGS sequence"/>
</dbReference>
<dbReference type="PIRSF" id="PIRSF001399">
    <property type="entry name" value="DHquinase_II"/>
    <property type="match status" value="1"/>
</dbReference>
<comment type="caution">
    <text evidence="11">The sequence shown here is derived from an EMBL/GenBank/DDBJ whole genome shotgun (WGS) entry which is preliminary data.</text>
</comment>
<dbReference type="EC" id="4.2.1.10" evidence="6 9"/>
<dbReference type="InterPro" id="IPR036441">
    <property type="entry name" value="DHquinase_II_sf"/>
</dbReference>
<gene>
    <name evidence="9 11" type="primary">aroQ</name>
    <name evidence="11" type="ORF">HB375_12305</name>
</gene>
<evidence type="ECO:0000256" key="7">
    <source>
        <dbReference type="ARBA" id="ARBA00023141"/>
    </source>
</evidence>
<keyword evidence="12" id="KW-1185">Reference proteome</keyword>
<reference evidence="11 12" key="1">
    <citation type="submission" date="2020-03" db="EMBL/GenBank/DDBJ databases">
        <title>The genome sequence of Microvirga sp. c23x22.</title>
        <authorList>
            <person name="Zhang X."/>
        </authorList>
    </citation>
    <scope>NUCLEOTIDE SEQUENCE [LARGE SCALE GENOMIC DNA]</scope>
    <source>
        <strain evidence="12">c23x22</strain>
    </source>
</reference>
<dbReference type="NCBIfam" id="NF003805">
    <property type="entry name" value="PRK05395.1-2"/>
    <property type="match status" value="1"/>
</dbReference>
<sequence>MITVHVLNGPNLNMLGRREPQIYGSVTLPEIEKLVRDKAEALGASIAFRQSNHEGQLVDWIQEAGAQGAGIVINAGAYTHTSIALRDAIAGSGAPTVEIHLSNVHAREGFRHRSFIAPVCVGVICGFGPMSYLLGLDAVHRVMVERAQRPNPSKH</sequence>
<dbReference type="SUPFAM" id="SSF52304">
    <property type="entry name" value="Type II 3-dehydroquinate dehydratase"/>
    <property type="match status" value="1"/>
</dbReference>
<keyword evidence="7 9" id="KW-0057">Aromatic amino acid biosynthesis</keyword>
<evidence type="ECO:0000313" key="11">
    <source>
        <dbReference type="EMBL" id="NIX77388.1"/>
    </source>
</evidence>
<proteinExistence type="inferred from homology"/>
<dbReference type="CDD" id="cd00466">
    <property type="entry name" value="DHQase_II"/>
    <property type="match status" value="1"/>
</dbReference>
<keyword evidence="10" id="KW-1133">Transmembrane helix</keyword>
<dbReference type="RefSeq" id="WP_167673308.1">
    <property type="nucleotide sequence ID" value="NZ_JAATJS010000004.1"/>
</dbReference>
<evidence type="ECO:0000256" key="3">
    <source>
        <dbReference type="ARBA" id="ARBA00004902"/>
    </source>
</evidence>
<dbReference type="EMBL" id="JAATJS010000004">
    <property type="protein sequence ID" value="NIX77388.1"/>
    <property type="molecule type" value="Genomic_DNA"/>
</dbReference>
<dbReference type="PANTHER" id="PTHR21272">
    <property type="entry name" value="CATABOLIC 3-DEHYDROQUINASE"/>
    <property type="match status" value="1"/>
</dbReference>
<evidence type="ECO:0000256" key="4">
    <source>
        <dbReference type="ARBA" id="ARBA00011037"/>
    </source>
</evidence>
<dbReference type="HAMAP" id="MF_00169">
    <property type="entry name" value="AroQ"/>
    <property type="match status" value="1"/>
</dbReference>
<evidence type="ECO:0000256" key="2">
    <source>
        <dbReference type="ARBA" id="ARBA00003924"/>
    </source>
</evidence>
<feature type="binding site" evidence="9">
    <location>
        <position position="87"/>
    </location>
    <ligand>
        <name>substrate</name>
    </ligand>
</feature>
<feature type="binding site" evidence="9">
    <location>
        <position position="74"/>
    </location>
    <ligand>
        <name>substrate</name>
    </ligand>
</feature>
<dbReference type="GO" id="GO:0003855">
    <property type="term" value="F:3-dehydroquinate dehydratase activity"/>
    <property type="evidence" value="ECO:0007669"/>
    <property type="project" value="UniProtKB-EC"/>
</dbReference>
<dbReference type="PANTHER" id="PTHR21272:SF3">
    <property type="entry name" value="CATABOLIC 3-DEHYDROQUINASE"/>
    <property type="match status" value="1"/>
</dbReference>